<dbReference type="EMBL" id="UHJJ01000002">
    <property type="protein sequence ID" value="SUQ12893.1"/>
    <property type="molecule type" value="Genomic_DNA"/>
</dbReference>
<dbReference type="InterPro" id="IPR011990">
    <property type="entry name" value="TPR-like_helical_dom_sf"/>
</dbReference>
<evidence type="ECO:0000313" key="4">
    <source>
        <dbReference type="Proteomes" id="UP000254051"/>
    </source>
</evidence>
<dbReference type="Pfam" id="PF01381">
    <property type="entry name" value="HTH_3"/>
    <property type="match status" value="1"/>
</dbReference>
<dbReference type="GO" id="GO:0003677">
    <property type="term" value="F:DNA binding"/>
    <property type="evidence" value="ECO:0007669"/>
    <property type="project" value="UniProtKB-KW"/>
</dbReference>
<dbReference type="InterPro" id="IPR001387">
    <property type="entry name" value="Cro/C1-type_HTH"/>
</dbReference>
<keyword evidence="4" id="KW-1185">Reference proteome</keyword>
<dbReference type="CDD" id="cd00093">
    <property type="entry name" value="HTH_XRE"/>
    <property type="match status" value="1"/>
</dbReference>
<dbReference type="SMART" id="SM00530">
    <property type="entry name" value="HTH_XRE"/>
    <property type="match status" value="1"/>
</dbReference>
<proteinExistence type="predicted"/>
<evidence type="ECO:0000259" key="2">
    <source>
        <dbReference type="PROSITE" id="PS50943"/>
    </source>
</evidence>
<dbReference type="PROSITE" id="PS50943">
    <property type="entry name" value="HTH_CROC1"/>
    <property type="match status" value="1"/>
</dbReference>
<reference evidence="4" key="1">
    <citation type="submission" date="2017-07" db="EMBL/GenBank/DDBJ databases">
        <authorList>
            <person name="Varghese N."/>
            <person name="Submissions S."/>
        </authorList>
    </citation>
    <scope>NUCLEOTIDE SEQUENCE [LARGE SCALE GENOMIC DNA]</scope>
    <source>
        <strain evidence="4">NLAE-zl-C134</strain>
    </source>
</reference>
<dbReference type="AlphaFoldDB" id="A0A316AMT3"/>
<dbReference type="PANTHER" id="PTHR46558:SF11">
    <property type="entry name" value="HTH-TYPE TRANSCRIPTIONAL REGULATOR XRE"/>
    <property type="match status" value="1"/>
</dbReference>
<accession>A0A316AMT3</accession>
<dbReference type="SUPFAM" id="SSF48452">
    <property type="entry name" value="TPR-like"/>
    <property type="match status" value="1"/>
</dbReference>
<feature type="domain" description="HTH cro/C1-type" evidence="2">
    <location>
        <begin position="10"/>
        <end position="64"/>
    </location>
</feature>
<dbReference type="PANTHER" id="PTHR46558">
    <property type="entry name" value="TRACRIPTIONAL REGULATORY PROTEIN-RELATED-RELATED"/>
    <property type="match status" value="1"/>
</dbReference>
<dbReference type="Gene3D" id="1.10.260.40">
    <property type="entry name" value="lambda repressor-like DNA-binding domains"/>
    <property type="match status" value="1"/>
</dbReference>
<keyword evidence="1" id="KW-0238">DNA-binding</keyword>
<dbReference type="SUPFAM" id="SSF47413">
    <property type="entry name" value="lambda repressor-like DNA-binding domains"/>
    <property type="match status" value="1"/>
</dbReference>
<dbReference type="Proteomes" id="UP000254051">
    <property type="component" value="Unassembled WGS sequence"/>
</dbReference>
<evidence type="ECO:0000313" key="3">
    <source>
        <dbReference type="EMBL" id="SUQ12893.1"/>
    </source>
</evidence>
<evidence type="ECO:0000256" key="1">
    <source>
        <dbReference type="ARBA" id="ARBA00023125"/>
    </source>
</evidence>
<dbReference type="RefSeq" id="WP_181392731.1">
    <property type="nucleotide sequence ID" value="NZ_QGDS01000002.1"/>
</dbReference>
<dbReference type="Gene3D" id="1.25.40.10">
    <property type="entry name" value="Tetratricopeptide repeat domain"/>
    <property type="match status" value="1"/>
</dbReference>
<dbReference type="InterPro" id="IPR010982">
    <property type="entry name" value="Lambda_DNA-bd_dom_sf"/>
</dbReference>
<name>A0A316AMT3_9FIRM</name>
<protein>
    <submittedName>
        <fullName evidence="3">Helix-turn-helix</fullName>
    </submittedName>
</protein>
<gene>
    <name evidence="3" type="ORF">SAMN05216529_102108</name>
</gene>
<sequence length="368" mass="41805">MKEINIARAIINKRREKGLTQDDLASYIGVSKASVSKWETGQSYPDITFLPQLAAFFNISIDELMGYEPQMSKEDIRKLYLRLSADFASKPFDEVLEHCREIAKKYFSCFPLLFQIGALLVNNSMESGDMDKAFSVIAEAKELFIRVKKESEDAELKQLALNMEAFCALTLGNPNEVIELLEGTSRKIISAETLLAPAYQMIGKPREAKSTLQIGIYQHMASLFGAFPDYLMLCTDEQEQFDETYRRALAVAEAFDLKNLHPSILIKFHILAAHGYMLLGNTDRALEILEEYVELVTGDIYPLQLKGDDYFNLIDEWFEEFDLGTALPRDEKIVRQSMADGVVNNPVFTALADEPRFQRISEKLKNNC</sequence>
<organism evidence="3 4">
    <name type="scientific">Faecalicatena contorta</name>
    <dbReference type="NCBI Taxonomy" id="39482"/>
    <lineage>
        <taxon>Bacteria</taxon>
        <taxon>Bacillati</taxon>
        <taxon>Bacillota</taxon>
        <taxon>Clostridia</taxon>
        <taxon>Lachnospirales</taxon>
        <taxon>Lachnospiraceae</taxon>
        <taxon>Faecalicatena</taxon>
    </lineage>
</organism>